<gene>
    <name evidence="2" type="ORF">SDM1_52t00015</name>
</gene>
<reference evidence="2" key="2">
    <citation type="submission" date="2006-08" db="EMBL/GenBank/DDBJ databases">
        <authorList>
            <person name="Childs K."/>
        </authorList>
    </citation>
    <scope>NUCLEOTIDE SEQUENCE</scope>
</reference>
<feature type="compositionally biased region" description="Polar residues" evidence="1">
    <location>
        <begin position="1"/>
        <end position="10"/>
    </location>
</feature>
<protein>
    <submittedName>
        <fullName evidence="2">Uncharacterized protein</fullName>
    </submittedName>
</protein>
<proteinExistence type="predicted"/>
<feature type="compositionally biased region" description="Polar residues" evidence="1">
    <location>
        <begin position="62"/>
        <end position="97"/>
    </location>
</feature>
<accession>Q0KIJ8</accession>
<dbReference type="AlphaFoldDB" id="Q0KIJ8"/>
<name>Q0KIJ8_SOLDE</name>
<evidence type="ECO:0000313" key="2">
    <source>
        <dbReference type="EMBL" id="ABI34368.1"/>
    </source>
</evidence>
<organism evidence="2">
    <name type="scientific">Solanum demissum</name>
    <name type="common">Wild potato</name>
    <dbReference type="NCBI Taxonomy" id="50514"/>
    <lineage>
        <taxon>Eukaryota</taxon>
        <taxon>Viridiplantae</taxon>
        <taxon>Streptophyta</taxon>
        <taxon>Embryophyta</taxon>
        <taxon>Tracheophyta</taxon>
        <taxon>Spermatophyta</taxon>
        <taxon>Magnoliopsida</taxon>
        <taxon>eudicotyledons</taxon>
        <taxon>Gunneridae</taxon>
        <taxon>Pentapetalae</taxon>
        <taxon>asterids</taxon>
        <taxon>lamiids</taxon>
        <taxon>Solanales</taxon>
        <taxon>Solanaceae</taxon>
        <taxon>Solanoideae</taxon>
        <taxon>Solaneae</taxon>
        <taxon>Solanum</taxon>
    </lineage>
</organism>
<feature type="compositionally biased region" description="Basic and acidic residues" evidence="1">
    <location>
        <begin position="50"/>
        <end position="60"/>
    </location>
</feature>
<feature type="region of interest" description="Disordered" evidence="1">
    <location>
        <begin position="37"/>
        <end position="98"/>
    </location>
</feature>
<feature type="region of interest" description="Disordered" evidence="1">
    <location>
        <begin position="1"/>
        <end position="24"/>
    </location>
</feature>
<reference evidence="2" key="1">
    <citation type="submission" date="2004-10" db="EMBL/GenBank/DDBJ databases">
        <authorList>
            <person name="Buell R."/>
            <person name="Liu J."/>
            <person name="Childs K."/>
            <person name="Zaborsky J."/>
            <person name="Tallon L."/>
            <person name="Wirtz U."/>
            <person name="Wei F."/>
            <person name="Kuang H."/>
            <person name="Zhang P."/>
            <person name="Marano M."/>
            <person name="Baker B."/>
        </authorList>
    </citation>
    <scope>NUCLEOTIDE SEQUENCE</scope>
</reference>
<sequence>METEIVQNAMCSPPSPDQTTPNWINAGHWCSDLHHETDAERSMSTKTTVRRPDLEPDAHQKYPSNQSQTLKSQETETYQFRGQNGRSGTRAGNSGINPKNRFLTAPQIVFHDGTPFGDQKQHITNMQPKPKFFSKTKEMGQKLIQHIYQKWVVYSKFRQHHDALLEKPLKIASRITEIGPKMAKKTNLKNSKIKPQKGIVAAGILRNLPRTTRTQQLLNTLQRSHQKYKVPTLRIA</sequence>
<evidence type="ECO:0000256" key="1">
    <source>
        <dbReference type="SAM" id="MobiDB-lite"/>
    </source>
</evidence>
<dbReference type="EMBL" id="AC151815">
    <property type="protein sequence ID" value="ABI34368.1"/>
    <property type="molecule type" value="Genomic_DNA"/>
</dbReference>